<feature type="region of interest" description="Disordered" evidence="1">
    <location>
        <begin position="29"/>
        <end position="48"/>
    </location>
</feature>
<name>A0ABP0JPH0_9DINO</name>
<organism evidence="2 3">
    <name type="scientific">Durusdinium trenchii</name>
    <dbReference type="NCBI Taxonomy" id="1381693"/>
    <lineage>
        <taxon>Eukaryota</taxon>
        <taxon>Sar</taxon>
        <taxon>Alveolata</taxon>
        <taxon>Dinophyceae</taxon>
        <taxon>Suessiales</taxon>
        <taxon>Symbiodiniaceae</taxon>
        <taxon>Durusdinium</taxon>
    </lineage>
</organism>
<gene>
    <name evidence="2" type="ORF">CCMP2556_LOCUS12470</name>
</gene>
<accession>A0ABP0JPH0</accession>
<proteinExistence type="predicted"/>
<feature type="non-terminal residue" evidence="2">
    <location>
        <position position="1"/>
    </location>
</feature>
<sequence>ESYSGKEVLPQEPAGKIARVDSSKAEVLKGQLSSPLVPSSTAAISKPDRVMTDSLEATKGESQLCLEDVQMGSAEDSQVKQAEPVASMDGWISEADQSWLNDTKTRLTPLIDFSETPSDTKDCKPFLTAKLAAAKKLQSDVRNRKRTCQRRRGDTVQPVLEELEELEEFTNTAVKFVKLIGAATFSGDEAIELLDSLVANGATANDVLWARVLKYKLNDDLRWMRWSDICSTTFPLIALKLKSSPEAFFGAQMAVMLQKLLKGLKVDKVSVQADAEELKPIRGFVKELKMKCMSDPLRYEFELIDTLLSAEEAFPDDVANAVAKARSSCGASNFFLLPSLEALAQGKRLLGLSAAAAEARAEQFAYLKEVHEIRSQVADLKEAKYSDDAISSLNMTHHLALKLYATIPEKALLEEFSLGFLFQF</sequence>
<keyword evidence="3" id="KW-1185">Reference proteome</keyword>
<feature type="compositionally biased region" description="Polar residues" evidence="1">
    <location>
        <begin position="31"/>
        <end position="43"/>
    </location>
</feature>
<evidence type="ECO:0000313" key="3">
    <source>
        <dbReference type="Proteomes" id="UP001642484"/>
    </source>
</evidence>
<evidence type="ECO:0000313" key="2">
    <source>
        <dbReference type="EMBL" id="CAK9016347.1"/>
    </source>
</evidence>
<feature type="region of interest" description="Disordered" evidence="1">
    <location>
        <begin position="1"/>
        <end position="22"/>
    </location>
</feature>
<dbReference type="Proteomes" id="UP001642484">
    <property type="component" value="Unassembled WGS sequence"/>
</dbReference>
<protein>
    <submittedName>
        <fullName evidence="2">Uncharacterized protein</fullName>
    </submittedName>
</protein>
<evidence type="ECO:0000256" key="1">
    <source>
        <dbReference type="SAM" id="MobiDB-lite"/>
    </source>
</evidence>
<dbReference type="EMBL" id="CAXAMN010006069">
    <property type="protein sequence ID" value="CAK9016347.1"/>
    <property type="molecule type" value="Genomic_DNA"/>
</dbReference>
<reference evidence="2 3" key="1">
    <citation type="submission" date="2024-02" db="EMBL/GenBank/DDBJ databases">
        <authorList>
            <person name="Chen Y."/>
            <person name="Shah S."/>
            <person name="Dougan E. K."/>
            <person name="Thang M."/>
            <person name="Chan C."/>
        </authorList>
    </citation>
    <scope>NUCLEOTIDE SEQUENCE [LARGE SCALE GENOMIC DNA]</scope>
</reference>
<comment type="caution">
    <text evidence="2">The sequence shown here is derived from an EMBL/GenBank/DDBJ whole genome shotgun (WGS) entry which is preliminary data.</text>
</comment>